<dbReference type="PANTHER" id="PTHR30251:SF4">
    <property type="entry name" value="SLR1668 PROTEIN"/>
    <property type="match status" value="1"/>
</dbReference>
<keyword evidence="3" id="KW-1185">Reference proteome</keyword>
<dbReference type="PANTHER" id="PTHR30251">
    <property type="entry name" value="PILUS ASSEMBLY CHAPERONE"/>
    <property type="match status" value="1"/>
</dbReference>
<dbReference type="InterPro" id="IPR008962">
    <property type="entry name" value="PapD-like_sf"/>
</dbReference>
<dbReference type="Gene3D" id="2.60.40.10">
    <property type="entry name" value="Immunoglobulins"/>
    <property type="match status" value="1"/>
</dbReference>
<gene>
    <name evidence="2" type="ORF">QO033_06630</name>
</gene>
<proteinExistence type="predicted"/>
<name>A0ABT7EYB7_9RHOB</name>
<dbReference type="EMBL" id="JASNJD010000004">
    <property type="protein sequence ID" value="MDK3017346.1"/>
    <property type="molecule type" value="Genomic_DNA"/>
</dbReference>
<protein>
    <submittedName>
        <fullName evidence="2">Molecular chaperone</fullName>
    </submittedName>
</protein>
<dbReference type="Pfam" id="PF00345">
    <property type="entry name" value="PapD_N"/>
    <property type="match status" value="1"/>
</dbReference>
<sequence>MAEGLRVTPVLMQVVAPGAQGTLTLRNTGRRALTVQVRVFRWEQQGGTERLVSTREVVVSPPITQVRPGTEQSVRVVRTVKSRVRREEAYRVLVDEVPDRSRQRSGTVDFATRLSLPVFFVPQGSRPAAVSWSLRRQGGQSYLEARNSGEHRLRLVDLQLQQGGRAIYRKRGLFGYVLAGASMRWPLGTLRAGGGTLKLTAKTDAGNYNATVAAR</sequence>
<dbReference type="InterPro" id="IPR013783">
    <property type="entry name" value="Ig-like_fold"/>
</dbReference>
<dbReference type="InterPro" id="IPR050643">
    <property type="entry name" value="Periplasmic_pilus_chap"/>
</dbReference>
<evidence type="ECO:0000313" key="2">
    <source>
        <dbReference type="EMBL" id="MDK3017346.1"/>
    </source>
</evidence>
<organism evidence="2 3">
    <name type="scientific">Pseudodonghicola flavimaris</name>
    <dbReference type="NCBI Taxonomy" id="3050036"/>
    <lineage>
        <taxon>Bacteria</taxon>
        <taxon>Pseudomonadati</taxon>
        <taxon>Pseudomonadota</taxon>
        <taxon>Alphaproteobacteria</taxon>
        <taxon>Rhodobacterales</taxon>
        <taxon>Paracoccaceae</taxon>
        <taxon>Pseudodonghicola</taxon>
    </lineage>
</organism>
<accession>A0ABT7EYB7</accession>
<evidence type="ECO:0000259" key="1">
    <source>
        <dbReference type="Pfam" id="PF00345"/>
    </source>
</evidence>
<feature type="domain" description="Pili assembly chaperone N-terminal" evidence="1">
    <location>
        <begin position="9"/>
        <end position="124"/>
    </location>
</feature>
<dbReference type="Proteomes" id="UP001243757">
    <property type="component" value="Unassembled WGS sequence"/>
</dbReference>
<dbReference type="SUPFAM" id="SSF49354">
    <property type="entry name" value="PapD-like"/>
    <property type="match status" value="1"/>
</dbReference>
<reference evidence="2 3" key="1">
    <citation type="submission" date="2023-05" db="EMBL/GenBank/DDBJ databases">
        <title>Pseudodonghicola sp. nov.</title>
        <authorList>
            <person name="Huang J."/>
        </authorList>
    </citation>
    <scope>NUCLEOTIDE SEQUENCE [LARGE SCALE GENOMIC DNA]</scope>
    <source>
        <strain evidence="2 3">IC7</strain>
    </source>
</reference>
<dbReference type="InterPro" id="IPR016147">
    <property type="entry name" value="Pili_assmbl_chaperone_N"/>
</dbReference>
<evidence type="ECO:0000313" key="3">
    <source>
        <dbReference type="Proteomes" id="UP001243757"/>
    </source>
</evidence>
<comment type="caution">
    <text evidence="2">The sequence shown here is derived from an EMBL/GenBank/DDBJ whole genome shotgun (WGS) entry which is preliminary data.</text>
</comment>